<reference evidence="15 16" key="1">
    <citation type="journal article" date="2016" name="Nat. Commun.">
        <title>Thousands of microbial genomes shed light on interconnected biogeochemical processes in an aquifer system.</title>
        <authorList>
            <person name="Anantharaman K."/>
            <person name="Brown C.T."/>
            <person name="Hug L.A."/>
            <person name="Sharon I."/>
            <person name="Castelle C.J."/>
            <person name="Probst A.J."/>
            <person name="Thomas B.C."/>
            <person name="Singh A."/>
            <person name="Wilkins M.J."/>
            <person name="Karaoz U."/>
            <person name="Brodie E.L."/>
            <person name="Williams K.H."/>
            <person name="Hubbard S.S."/>
            <person name="Banfield J.F."/>
        </authorList>
    </citation>
    <scope>NUCLEOTIDE SEQUENCE [LARGE SCALE GENOMIC DNA]</scope>
</reference>
<dbReference type="InterPro" id="IPR029062">
    <property type="entry name" value="Class_I_gatase-like"/>
</dbReference>
<feature type="active site" description="Nucleophile" evidence="12">
    <location>
        <position position="383"/>
    </location>
</feature>
<comment type="subunit">
    <text evidence="3 12">Heterodimer of HisH and HisF.</text>
</comment>
<dbReference type="GO" id="GO:0004359">
    <property type="term" value="F:glutaminase activity"/>
    <property type="evidence" value="ECO:0007669"/>
    <property type="project" value="UniProtKB-EC"/>
</dbReference>
<feature type="active site" evidence="12">
    <location>
        <position position="489"/>
    </location>
</feature>
<dbReference type="InterPro" id="IPR010139">
    <property type="entry name" value="Imidazole-glycPsynth_HisH"/>
</dbReference>
<comment type="subcellular location">
    <subcellularLocation>
        <location evidence="12">Cytoplasm</location>
    </subcellularLocation>
</comment>
<comment type="function">
    <text evidence="12">IGPS catalyzes the conversion of PRFAR and glutamine to IGP, AICAR and glutamate. The HisH subunit catalyzes the hydrolysis of glutamine to glutamate and ammonia as part of the synthesis of IGP and AICAR. The resulting ammonia molecule is channeled to the active site of HisF.</text>
</comment>
<proteinExistence type="inferred from homology"/>
<dbReference type="GO" id="GO:0000107">
    <property type="term" value="F:imidazoleglycerol-phosphate synthase activity"/>
    <property type="evidence" value="ECO:0007669"/>
    <property type="project" value="UniProtKB-UniRule"/>
</dbReference>
<keyword evidence="8 12" id="KW-0456">Lyase</keyword>
<evidence type="ECO:0000313" key="15">
    <source>
        <dbReference type="EMBL" id="OGY52180.1"/>
    </source>
</evidence>
<dbReference type="InterPro" id="IPR011060">
    <property type="entry name" value="RibuloseP-bd_barrel"/>
</dbReference>
<evidence type="ECO:0000256" key="2">
    <source>
        <dbReference type="ARBA" id="ARBA00009667"/>
    </source>
</evidence>
<evidence type="ECO:0000256" key="1">
    <source>
        <dbReference type="ARBA" id="ARBA00005091"/>
    </source>
</evidence>
<sequence>MKNVRVIARLDIKGPNVVKGVSFECLRVMGKPVTLAEKYYLDGADEIIYIDTVASLYQRPIDLALVHETAKRIFVPFTVGGGIKTIADIRATLKAGADKVAINTAAIRNPHLIAQAAQVFGSQCIVVSIAAKKIQPGQWEAYTDNTREQTGMDAAAWAKKAQELGAGEILLTSVDQDGGQAGFDLELVEAVSKVLSIPLIVSGGGGTAEDFAGCAGLGAVDGVTAASALHYGALTIQVIKKALTEKKVSVRNAPLPQKTVSVEVLGEPGLKNYNSYTVRHLAWQQSETGSARATEAEIVEPANADIGIVNYGINNLYSVIEAFRAIGKSVRLVETPDQMDAVRCLVLPGMGAFADGMDELNQRNLIDTLKQQASSGKPILGICLGMQLLFSESDEFGHHQGLDLIPGRVVMIQSKEPIKIPQIGWNRLAVADQPNPLFADLPENGEVYFAQSYYPVPNRAETVLATTTYGDQQFCITVQKDNIVGTLFHPEKSGEVGLAILKNFCRYYHL</sequence>
<dbReference type="Gene3D" id="3.20.20.70">
    <property type="entry name" value="Aldolase class I"/>
    <property type="match status" value="1"/>
</dbReference>
<dbReference type="GO" id="GO:0016829">
    <property type="term" value="F:lyase activity"/>
    <property type="evidence" value="ECO:0007669"/>
    <property type="project" value="UniProtKB-KW"/>
</dbReference>
<dbReference type="InterPro" id="IPR006062">
    <property type="entry name" value="His_biosynth"/>
</dbReference>
<dbReference type="CDD" id="cd01748">
    <property type="entry name" value="GATase1_IGP_Synthase"/>
    <property type="match status" value="1"/>
</dbReference>
<dbReference type="UniPathway" id="UPA00031">
    <property type="reaction ID" value="UER00010"/>
</dbReference>
<evidence type="ECO:0000256" key="7">
    <source>
        <dbReference type="ARBA" id="ARBA00023102"/>
    </source>
</evidence>
<dbReference type="EC" id="4.3.2.10" evidence="12"/>
<dbReference type="PANTHER" id="PTHR21235">
    <property type="entry name" value="IMIDAZOLE GLYCEROL PHOSPHATE SYNTHASE SUBUNIT HISF/H IGP SYNTHASE SUBUNIT HISF/H"/>
    <property type="match status" value="1"/>
</dbReference>
<dbReference type="Proteomes" id="UP000177310">
    <property type="component" value="Unassembled WGS sequence"/>
</dbReference>
<organism evidence="15 16">
    <name type="scientific">Candidatus Buchananbacteria bacterium RIFCSPHIGHO2_02_FULL_56_16</name>
    <dbReference type="NCBI Taxonomy" id="1797542"/>
    <lineage>
        <taxon>Bacteria</taxon>
        <taxon>Candidatus Buchananiibacteriota</taxon>
    </lineage>
</organism>
<dbReference type="AlphaFoldDB" id="A0A1G1YKI0"/>
<dbReference type="HAMAP" id="MF_00278">
    <property type="entry name" value="HisH"/>
    <property type="match status" value="1"/>
</dbReference>
<evidence type="ECO:0000256" key="5">
    <source>
        <dbReference type="ARBA" id="ARBA00022801"/>
    </source>
</evidence>
<evidence type="ECO:0000256" key="12">
    <source>
        <dbReference type="HAMAP-Rule" id="MF_00278"/>
    </source>
</evidence>
<dbReference type="InterPro" id="IPR004651">
    <property type="entry name" value="HisF"/>
</dbReference>
<keyword evidence="6 12" id="KW-0315">Glutamine amidotransferase</keyword>
<protein>
    <recommendedName>
        <fullName evidence="12">Imidazole glycerol phosphate synthase subunit HisH</fullName>
        <ecNumber evidence="12">4.3.2.10</ecNumber>
    </recommendedName>
    <alternativeName>
        <fullName evidence="12">IGP synthase glutaminase subunit</fullName>
        <ecNumber evidence="12">3.5.1.2</ecNumber>
    </alternativeName>
    <alternativeName>
        <fullName evidence="12">IGP synthase subunit HisH</fullName>
    </alternativeName>
    <alternativeName>
        <fullName evidence="12">ImGP synthase subunit HisH</fullName>
        <shortName evidence="12">IGPS subunit HisH</shortName>
    </alternativeName>
</protein>
<evidence type="ECO:0000256" key="6">
    <source>
        <dbReference type="ARBA" id="ARBA00022962"/>
    </source>
</evidence>
<dbReference type="InterPro" id="IPR050064">
    <property type="entry name" value="IGPS_HisA/HisF"/>
</dbReference>
<comment type="catalytic activity">
    <reaction evidence="10 12">
        <text>5-[(5-phospho-1-deoxy-D-ribulos-1-ylimino)methylamino]-1-(5-phospho-beta-D-ribosyl)imidazole-4-carboxamide + L-glutamine = D-erythro-1-(imidazol-4-yl)glycerol 3-phosphate + 5-amino-1-(5-phospho-beta-D-ribosyl)imidazole-4-carboxamide + L-glutamate + H(+)</text>
        <dbReference type="Rhea" id="RHEA:24793"/>
        <dbReference type="ChEBI" id="CHEBI:15378"/>
        <dbReference type="ChEBI" id="CHEBI:29985"/>
        <dbReference type="ChEBI" id="CHEBI:58278"/>
        <dbReference type="ChEBI" id="CHEBI:58359"/>
        <dbReference type="ChEBI" id="CHEBI:58475"/>
        <dbReference type="ChEBI" id="CHEBI:58525"/>
        <dbReference type="EC" id="4.3.2.10"/>
    </reaction>
</comment>
<comment type="pathway">
    <text evidence="1 12">Amino-acid biosynthesis; L-histidine biosynthesis; L-histidine from 5-phospho-alpha-D-ribose 1-diphosphate: step 5/9.</text>
</comment>
<evidence type="ECO:0000256" key="11">
    <source>
        <dbReference type="ARBA" id="ARBA00049534"/>
    </source>
</evidence>
<evidence type="ECO:0000256" key="4">
    <source>
        <dbReference type="ARBA" id="ARBA00022605"/>
    </source>
</evidence>
<comment type="catalytic activity">
    <reaction evidence="11 12">
        <text>L-glutamine + H2O = L-glutamate + NH4(+)</text>
        <dbReference type="Rhea" id="RHEA:15889"/>
        <dbReference type="ChEBI" id="CHEBI:15377"/>
        <dbReference type="ChEBI" id="CHEBI:28938"/>
        <dbReference type="ChEBI" id="CHEBI:29985"/>
        <dbReference type="ChEBI" id="CHEBI:58359"/>
        <dbReference type="EC" id="3.5.1.2"/>
    </reaction>
</comment>
<dbReference type="Pfam" id="PF00977">
    <property type="entry name" value="His_biosynth"/>
    <property type="match status" value="1"/>
</dbReference>
<dbReference type="Gene3D" id="3.40.50.880">
    <property type="match status" value="1"/>
</dbReference>
<name>A0A1G1YKI0_9BACT</name>
<dbReference type="InterPro" id="IPR017926">
    <property type="entry name" value="GATASE"/>
</dbReference>
<keyword evidence="4 12" id="KW-0028">Amino-acid biosynthesis</keyword>
<dbReference type="InterPro" id="IPR013785">
    <property type="entry name" value="Aldolase_TIM"/>
</dbReference>
<evidence type="ECO:0000256" key="10">
    <source>
        <dbReference type="ARBA" id="ARBA00047838"/>
    </source>
</evidence>
<accession>A0A1G1YKI0</accession>
<feature type="active site" evidence="12">
    <location>
        <position position="491"/>
    </location>
</feature>
<dbReference type="NCBIfam" id="TIGR01855">
    <property type="entry name" value="IMP_synth_hisH"/>
    <property type="match status" value="1"/>
</dbReference>
<dbReference type="PROSITE" id="PS51273">
    <property type="entry name" value="GATASE_TYPE_1"/>
    <property type="match status" value="1"/>
</dbReference>
<keyword evidence="7 12" id="KW-0368">Histidine biosynthesis</keyword>
<evidence type="ECO:0000256" key="3">
    <source>
        <dbReference type="ARBA" id="ARBA00011152"/>
    </source>
</evidence>
<dbReference type="PANTHER" id="PTHR21235:SF2">
    <property type="entry name" value="IMIDAZOLE GLYCEROL PHOSPHATE SYNTHASE HISHF"/>
    <property type="match status" value="1"/>
</dbReference>
<dbReference type="CDD" id="cd04731">
    <property type="entry name" value="HisF"/>
    <property type="match status" value="1"/>
</dbReference>
<evidence type="ECO:0000259" key="14">
    <source>
        <dbReference type="Pfam" id="PF00117"/>
    </source>
</evidence>
<evidence type="ECO:0000313" key="16">
    <source>
        <dbReference type="Proteomes" id="UP000177310"/>
    </source>
</evidence>
<dbReference type="EC" id="3.5.1.2" evidence="12"/>
<dbReference type="STRING" id="1797542.A3J59_03445"/>
<dbReference type="SUPFAM" id="SSF52317">
    <property type="entry name" value="Class I glutamine amidotransferase-like"/>
    <property type="match status" value="1"/>
</dbReference>
<dbReference type="GO" id="GO:0000105">
    <property type="term" value="P:L-histidine biosynthetic process"/>
    <property type="evidence" value="ECO:0007669"/>
    <property type="project" value="UniProtKB-UniRule"/>
</dbReference>
<feature type="domain" description="Glutamine amidotransferase" evidence="14">
    <location>
        <begin position="308"/>
        <end position="505"/>
    </location>
</feature>
<gene>
    <name evidence="12" type="primary">hisH</name>
    <name evidence="15" type="ORF">A3J59_03445</name>
</gene>
<comment type="function">
    <text evidence="9">IGPS catalyzes the conversion of PRFAR and glutamine to IGP, AICAR and glutamate. The HisF subunit catalyzes the cyclization activity that produces IGP and AICAR from PRFAR using the ammonia provided by the HisH subunit.</text>
</comment>
<dbReference type="SUPFAM" id="SSF51366">
    <property type="entry name" value="Ribulose-phoshate binding barrel"/>
    <property type="match status" value="1"/>
</dbReference>
<keyword evidence="12" id="KW-0963">Cytoplasm</keyword>
<comment type="similarity">
    <text evidence="2 13">Belongs to the HisA/HisF family.</text>
</comment>
<dbReference type="Pfam" id="PF00117">
    <property type="entry name" value="GATase"/>
    <property type="match status" value="1"/>
</dbReference>
<keyword evidence="5 12" id="KW-0378">Hydrolase</keyword>
<evidence type="ECO:0000256" key="8">
    <source>
        <dbReference type="ARBA" id="ARBA00023239"/>
    </source>
</evidence>
<dbReference type="PROSITE" id="PS51274">
    <property type="entry name" value="GATASE_COBBQ"/>
    <property type="match status" value="1"/>
</dbReference>
<evidence type="ECO:0000256" key="13">
    <source>
        <dbReference type="RuleBase" id="RU003657"/>
    </source>
</evidence>
<dbReference type="EMBL" id="MHIL01000008">
    <property type="protein sequence ID" value="OGY52180.1"/>
    <property type="molecule type" value="Genomic_DNA"/>
</dbReference>
<evidence type="ECO:0000256" key="9">
    <source>
        <dbReference type="ARBA" id="ARBA00025475"/>
    </source>
</evidence>
<comment type="caution">
    <text evidence="15">The sequence shown here is derived from an EMBL/GenBank/DDBJ whole genome shotgun (WGS) entry which is preliminary data.</text>
</comment>
<dbReference type="GO" id="GO:0005737">
    <property type="term" value="C:cytoplasm"/>
    <property type="evidence" value="ECO:0007669"/>
    <property type="project" value="UniProtKB-SubCell"/>
</dbReference>